<dbReference type="Pfam" id="PF12796">
    <property type="entry name" value="Ank_2"/>
    <property type="match status" value="2"/>
</dbReference>
<dbReference type="Pfam" id="PF24883">
    <property type="entry name" value="NPHP3_N"/>
    <property type="match status" value="1"/>
</dbReference>
<dbReference type="Pfam" id="PF24809">
    <property type="entry name" value="DUF7708"/>
    <property type="match status" value="1"/>
</dbReference>
<evidence type="ECO:0008006" key="7">
    <source>
        <dbReference type="Google" id="ProtNLM"/>
    </source>
</evidence>
<dbReference type="SUPFAM" id="SSF52540">
    <property type="entry name" value="P-loop containing nucleoside triphosphate hydrolases"/>
    <property type="match status" value="1"/>
</dbReference>
<evidence type="ECO:0000313" key="6">
    <source>
        <dbReference type="Proteomes" id="UP001152024"/>
    </source>
</evidence>
<feature type="domain" description="DUF7708" evidence="3">
    <location>
        <begin position="75"/>
        <end position="212"/>
    </location>
</feature>
<keyword evidence="2" id="KW-0040">ANK repeat</keyword>
<dbReference type="InterPro" id="IPR027417">
    <property type="entry name" value="P-loop_NTPase"/>
</dbReference>
<dbReference type="Gene3D" id="1.25.40.20">
    <property type="entry name" value="Ankyrin repeat-containing domain"/>
    <property type="match status" value="2"/>
</dbReference>
<dbReference type="PANTHER" id="PTHR10039">
    <property type="entry name" value="AMELOGENIN"/>
    <property type="match status" value="1"/>
</dbReference>
<keyword evidence="1" id="KW-0677">Repeat</keyword>
<dbReference type="PROSITE" id="PS50297">
    <property type="entry name" value="ANK_REP_REGION"/>
    <property type="match status" value="3"/>
</dbReference>
<evidence type="ECO:0000313" key="5">
    <source>
        <dbReference type="EMBL" id="KAJ4116175.1"/>
    </source>
</evidence>
<name>A0ABQ8QZ50_FUSEQ</name>
<protein>
    <recommendedName>
        <fullName evidence="7">NACHT domain-containing protein</fullName>
    </recommendedName>
</protein>
<organism evidence="5 6">
    <name type="scientific">Fusarium equiseti</name>
    <name type="common">Fusarium scirpi</name>
    <dbReference type="NCBI Taxonomy" id="61235"/>
    <lineage>
        <taxon>Eukaryota</taxon>
        <taxon>Fungi</taxon>
        <taxon>Dikarya</taxon>
        <taxon>Ascomycota</taxon>
        <taxon>Pezizomycotina</taxon>
        <taxon>Sordariomycetes</taxon>
        <taxon>Hypocreomycetidae</taxon>
        <taxon>Hypocreales</taxon>
        <taxon>Nectriaceae</taxon>
        <taxon>Fusarium</taxon>
        <taxon>Fusarium incarnatum-equiseti species complex</taxon>
    </lineage>
</organism>
<feature type="repeat" description="ANK" evidence="2">
    <location>
        <begin position="1154"/>
        <end position="1186"/>
    </location>
</feature>
<evidence type="ECO:0000256" key="2">
    <source>
        <dbReference type="PROSITE-ProRule" id="PRU00023"/>
    </source>
</evidence>
<feature type="repeat" description="ANK" evidence="2">
    <location>
        <begin position="1121"/>
        <end position="1153"/>
    </location>
</feature>
<dbReference type="InterPro" id="IPR036770">
    <property type="entry name" value="Ankyrin_rpt-contain_sf"/>
</dbReference>
<reference evidence="5" key="1">
    <citation type="submission" date="2022-09" db="EMBL/GenBank/DDBJ databases">
        <title>Fusarium specimens isolated from Avocado Roots.</title>
        <authorList>
            <person name="Stajich J."/>
            <person name="Roper C."/>
            <person name="Heimlech-Rivalta G."/>
        </authorList>
    </citation>
    <scope>NUCLEOTIDE SEQUENCE</scope>
    <source>
        <strain evidence="5">CF00095</strain>
    </source>
</reference>
<sequence>MASSLPGTSASTGGPQTRTDSDLVFDKAVAKFKSRLNRTQAEQFAKCTIDDVRNQIRQIQDHHGSQRRLRNMNRLSKFVEGMVQLGNVVEVYLNLHNGVALIWGPIKFLLLIASNLVDSLDSLLGVYGQIGEVLPDLTRYGEIYKEYPYVHTHLESYYCDILEFHSNALDVFARPAWKVLFHSAWKTFKTQFDPILKSLENHRIMLSEERLTAVMEETQKQGHSIQDKLDELHRQLQERDQKNAKTDLIAHQIQIDQQRRIVEGKIDAPNYHEDYEIALHKRFQDTSGRWILSHPVVSEWLDHSSKANGKIYLSGIPGAGKTVLTSSIISHLQERRSSSKGSADSFSVSYFYFKHHQRKKGSLLSLLLALLAQLVAQDESLLDHVYQACRSAEPQQFRSLDEVSRLVSMALRSLSRCFVIIDGLDECTEASRVLEWFENIMSKRDDASRDTDFNIRLFISGQRDGILESQMSHYTRIDLETSSGHDQDIEAFTAAMAIKIRDRFSLEPGVDEDIASRVRSKAGGMFLYAQLVLNNLLSQTSKYHLKQELKAETFPEGLEQARYERVVVRVLKAPNKAERAAAKDILGMIMTACRPLHWREIQSKFCIDPTEGEADIDRKLVISCKHICSSLVDVSYLDPSVSSEGEEIIDLVHTTAGIYLVQTKEIDLQTENAKMALFCAEYMISRPLTSGLPKSEVQDYASKGYYGFHDYAVAFWWKHVQQVLAASELDNELARKVLQTADRYVTDIGEVEQIEAFDDSPQEIQYLKKRLEGIPQDLRDWDSMRIYEMRAVAVRDAVEVLINQPHEPKEAALALYGPWRYKCRKPWCHFFSSGFEETQQQQIHINQHELPFTCEYEGCHATEVGFGTETDLKAHARRWHPKEESSLFPAPKSHTPSHNDIMKAVRTGDLNKVKSLIEQINISPDYQKRGGKSLLELAVQNGHLHIVRYLTDRGAFANIKARQARSLLRVAVGRRDLEIVTFLCNSNRISFNEDTRVYNTLVLCVRLDPFPQAIMAQLLRIASLKSAQGVLLLAISMKYATAVAYFAEALDASCFNNALDVAAATAHLPCLDILLSSGKTDPNACDLEGTLPLHTACVSGVLPIVQRLYALTTTTNIENASGNTPLHLASMGGYVAVVEFLIGKGADINATNKDLLTPLQLAIRNGKTEVRKLLLDSGARLDEIDEAIAALPDANRMVRRGNSFGPLFDGSGMELANPLNSGDVLNDFDLDSFLHDQDGDNSAFNFTEAFPTGDEIRAD</sequence>
<dbReference type="InterPro" id="IPR056125">
    <property type="entry name" value="DUF7708"/>
</dbReference>
<dbReference type="Gene3D" id="3.40.50.300">
    <property type="entry name" value="P-loop containing nucleotide triphosphate hydrolases"/>
    <property type="match status" value="1"/>
</dbReference>
<gene>
    <name evidence="5" type="ORF">NW768_011148</name>
</gene>
<evidence type="ECO:0000256" key="1">
    <source>
        <dbReference type="ARBA" id="ARBA00022737"/>
    </source>
</evidence>
<dbReference type="SUPFAM" id="SSF48403">
    <property type="entry name" value="Ankyrin repeat"/>
    <property type="match status" value="1"/>
</dbReference>
<feature type="domain" description="Nephrocystin 3-like N-terminal" evidence="4">
    <location>
        <begin position="287"/>
        <end position="459"/>
    </location>
</feature>
<dbReference type="SMART" id="SM00248">
    <property type="entry name" value="ANK"/>
    <property type="match status" value="7"/>
</dbReference>
<dbReference type="PANTHER" id="PTHR10039:SF14">
    <property type="entry name" value="NACHT DOMAIN-CONTAINING PROTEIN"/>
    <property type="match status" value="1"/>
</dbReference>
<feature type="repeat" description="ANK" evidence="2">
    <location>
        <begin position="930"/>
        <end position="962"/>
    </location>
</feature>
<dbReference type="InterPro" id="IPR002110">
    <property type="entry name" value="Ankyrin_rpt"/>
</dbReference>
<evidence type="ECO:0000259" key="3">
    <source>
        <dbReference type="Pfam" id="PF24809"/>
    </source>
</evidence>
<keyword evidence="6" id="KW-1185">Reference proteome</keyword>
<dbReference type="PROSITE" id="PS50088">
    <property type="entry name" value="ANK_REPEAT"/>
    <property type="match status" value="3"/>
</dbReference>
<proteinExistence type="predicted"/>
<comment type="caution">
    <text evidence="5">The sequence shown here is derived from an EMBL/GenBank/DDBJ whole genome shotgun (WGS) entry which is preliminary data.</text>
</comment>
<dbReference type="EMBL" id="JAOQBH010000026">
    <property type="protein sequence ID" value="KAJ4116175.1"/>
    <property type="molecule type" value="Genomic_DNA"/>
</dbReference>
<evidence type="ECO:0000259" key="4">
    <source>
        <dbReference type="Pfam" id="PF24883"/>
    </source>
</evidence>
<accession>A0ABQ8QZ50</accession>
<dbReference type="InterPro" id="IPR056884">
    <property type="entry name" value="NPHP3-like_N"/>
</dbReference>
<dbReference type="Proteomes" id="UP001152024">
    <property type="component" value="Unassembled WGS sequence"/>
</dbReference>